<proteinExistence type="predicted"/>
<dbReference type="Gene3D" id="3.90.190.10">
    <property type="entry name" value="Protein tyrosine phosphatase superfamily"/>
    <property type="match status" value="1"/>
</dbReference>
<dbReference type="AlphaFoldDB" id="A0A9W7C788"/>
<feature type="domain" description="Tyrosine specific protein phosphatases" evidence="3">
    <location>
        <begin position="297"/>
        <end position="356"/>
    </location>
</feature>
<dbReference type="InterPro" id="IPR057023">
    <property type="entry name" value="PTP-SAK"/>
</dbReference>
<organism evidence="4 5">
    <name type="scientific">Triparma laevis f. longispina</name>
    <dbReference type="NCBI Taxonomy" id="1714387"/>
    <lineage>
        <taxon>Eukaryota</taxon>
        <taxon>Sar</taxon>
        <taxon>Stramenopiles</taxon>
        <taxon>Ochrophyta</taxon>
        <taxon>Bolidophyceae</taxon>
        <taxon>Parmales</taxon>
        <taxon>Triparmaceae</taxon>
        <taxon>Triparma</taxon>
    </lineage>
</organism>
<evidence type="ECO:0000256" key="2">
    <source>
        <dbReference type="SAM" id="MobiDB-lite"/>
    </source>
</evidence>
<dbReference type="GO" id="GO:0016791">
    <property type="term" value="F:phosphatase activity"/>
    <property type="evidence" value="ECO:0007669"/>
    <property type="project" value="UniProtKB-ARBA"/>
</dbReference>
<accession>A0A9W7C788</accession>
<evidence type="ECO:0000256" key="1">
    <source>
        <dbReference type="ARBA" id="ARBA00022801"/>
    </source>
</evidence>
<name>A0A9W7C788_9STRA</name>
<reference evidence="5" key="1">
    <citation type="journal article" date="2023" name="Commun. Biol.">
        <title>Genome analysis of Parmales, the sister group of diatoms, reveals the evolutionary specialization of diatoms from phago-mixotrophs to photoautotrophs.</title>
        <authorList>
            <person name="Ban H."/>
            <person name="Sato S."/>
            <person name="Yoshikawa S."/>
            <person name="Yamada K."/>
            <person name="Nakamura Y."/>
            <person name="Ichinomiya M."/>
            <person name="Sato N."/>
            <person name="Blanc-Mathieu R."/>
            <person name="Endo H."/>
            <person name="Kuwata A."/>
            <person name="Ogata H."/>
        </authorList>
    </citation>
    <scope>NUCLEOTIDE SEQUENCE [LARGE SCALE GENOMIC DNA]</scope>
    <source>
        <strain evidence="5">NIES 3700</strain>
    </source>
</reference>
<dbReference type="PROSITE" id="PS00383">
    <property type="entry name" value="TYR_PHOSPHATASE_1"/>
    <property type="match status" value="1"/>
</dbReference>
<feature type="region of interest" description="Disordered" evidence="2">
    <location>
        <begin position="360"/>
        <end position="395"/>
    </location>
</feature>
<dbReference type="InterPro" id="IPR029021">
    <property type="entry name" value="Prot-tyrosine_phosphatase-like"/>
</dbReference>
<gene>
    <name evidence="4" type="ORF">TrLO_g2504</name>
</gene>
<dbReference type="InterPro" id="IPR036628">
    <property type="entry name" value="Clp_N_dom_sf"/>
</dbReference>
<dbReference type="Pfam" id="PF22784">
    <property type="entry name" value="PTP-SAK"/>
    <property type="match status" value="1"/>
</dbReference>
<keyword evidence="1" id="KW-0378">Hydrolase</keyword>
<dbReference type="Proteomes" id="UP001165122">
    <property type="component" value="Unassembled WGS sequence"/>
</dbReference>
<dbReference type="PROSITE" id="PS50056">
    <property type="entry name" value="TYR_PHOSPHATASE_2"/>
    <property type="match status" value="1"/>
</dbReference>
<dbReference type="EMBL" id="BRXW01000053">
    <property type="protein sequence ID" value="GMI03147.1"/>
    <property type="molecule type" value="Genomic_DNA"/>
</dbReference>
<dbReference type="SUPFAM" id="SSF52799">
    <property type="entry name" value="(Phosphotyrosine protein) phosphatases II"/>
    <property type="match status" value="1"/>
</dbReference>
<keyword evidence="5" id="KW-1185">Reference proteome</keyword>
<dbReference type="OrthoDB" id="2017893at2759"/>
<dbReference type="Gene3D" id="1.10.1780.10">
    <property type="entry name" value="Clp, N-terminal domain"/>
    <property type="match status" value="1"/>
</dbReference>
<dbReference type="InterPro" id="IPR016130">
    <property type="entry name" value="Tyr_Pase_AS"/>
</dbReference>
<evidence type="ECO:0000313" key="5">
    <source>
        <dbReference type="Proteomes" id="UP001165122"/>
    </source>
</evidence>
<evidence type="ECO:0000313" key="4">
    <source>
        <dbReference type="EMBL" id="GMI03147.1"/>
    </source>
</evidence>
<sequence>MSIDKISKIQANFQAPEDLPMSHFTPTPTQLSHPLLISASSHACTTNGSHIVTSESLLLAILLTTPASSTLEYLHKIKFPVTEIVVATRSLDWVPAFPATTPSPPFSPTVLEIANMAAKIAELKRMSTYTEDFLAALLLHPKSIARHVIESHVAGGFIAEFISACSLDKHQSKLRSMTKSLRDTWTSSTPWTFESFRPSNPTSLTPPPPLQDDGYNFRGPTSESNWLVPGRVITGEVPGGWGSSSKVTEQSVDAIISSGVTVFVCLLEFRPDYISHLNGRADFIHFPIDDFDVADEADTVAFVEELGRRFSRSNDAFYIHCFSGRGRTGIIASSLLMNLYEEVDKSAAVSICNSRKRIGRTGRTKGGHMPETEEQHEQLEVNEVQFKRGGHKAKT</sequence>
<feature type="compositionally biased region" description="Basic and acidic residues" evidence="2">
    <location>
        <begin position="368"/>
        <end position="379"/>
    </location>
</feature>
<dbReference type="InterPro" id="IPR000387">
    <property type="entry name" value="Tyr_Pase_dom"/>
</dbReference>
<evidence type="ECO:0000259" key="3">
    <source>
        <dbReference type="PROSITE" id="PS50056"/>
    </source>
</evidence>
<protein>
    <recommendedName>
        <fullName evidence="3">Tyrosine specific protein phosphatases domain-containing protein</fullName>
    </recommendedName>
</protein>
<comment type="caution">
    <text evidence="4">The sequence shown here is derived from an EMBL/GenBank/DDBJ whole genome shotgun (WGS) entry which is preliminary data.</text>
</comment>